<dbReference type="Proteomes" id="UP001562065">
    <property type="component" value="Unassembled WGS sequence"/>
</dbReference>
<reference evidence="4 5" key="1">
    <citation type="submission" date="2024-07" db="EMBL/GenBank/DDBJ databases">
        <authorList>
            <person name="Ren Q."/>
        </authorList>
    </citation>
    <scope>NUCLEOTIDE SEQUENCE [LARGE SCALE GENOMIC DNA]</scope>
    <source>
        <strain evidence="4 5">REN37</strain>
    </source>
</reference>
<accession>A0ABV4AEV2</accession>
<dbReference type="Gene3D" id="3.40.50.2300">
    <property type="match status" value="1"/>
</dbReference>
<dbReference type="InterPro" id="IPR001633">
    <property type="entry name" value="EAL_dom"/>
</dbReference>
<dbReference type="SMART" id="SM00267">
    <property type="entry name" value="GGDEF"/>
    <property type="match status" value="1"/>
</dbReference>
<dbReference type="Pfam" id="PF00990">
    <property type="entry name" value="GGDEF"/>
    <property type="match status" value="1"/>
</dbReference>
<dbReference type="RefSeq" id="WP_369454211.1">
    <property type="nucleotide sequence ID" value="NZ_JBGCUO010000001.1"/>
</dbReference>
<sequence>MIYKLDSIRILIAHESQDVAEQLMNNLRNAGRATRAELVLGEEALLRALKGASWDLLLTREQFGGCNIDTVMTHLQRLEKELPVVLLAEDFSAATWRDALSRGVQAVAPADDRELIMLLVDQQLERVQQRRTLQELELSLHEAEKRLSVLMDQSRDAIAYVLDGMHIAANENYLELFGYGSADDLAGMPIMDMVSAADHERLKQLLRSRAQDESQTQELECRGVNAEGEEFAALFVFSPSSYDGETCTQIVIRSAGVDESVLEEKLQAMSQQDLVTGLPNRHWMMDQLDATLADVRKRGTMAALVYLRIDRFEEHQSEVGIDGADQAMKLLAGRLRDMAGADTRLARTGDEEFAALIPLEDRDQAPALAERVREAVAALMPAVAGRTLHLTASVGVAFVQENSRTGQAVLTRALECCNRAQRAGDGRGNAVYVYDPLDDVEAGSSEAVLLTLCQALSQNGLALMYQPLMNLEDEQDRFHEVFVQLPQKDGDDLAPDTFMPVAAEHGLAGKVDRWVIIHALKAMARHGTALRLLINLSGYSLQDQELAPWIAKAAKAAKVDPARLVFQITEADANTFLKQAQVFSEQVGVLGCGFSIRRFAGGINPFKVFEHVSAGMVKFDGSFTQELDNPQSRETFAGLIAEASERGKQVIVGFVESAQQMQTLWTLGNIRYLQGYYLQAPTSNLVVDE</sequence>
<dbReference type="NCBIfam" id="TIGR00229">
    <property type="entry name" value="sensory_box"/>
    <property type="match status" value="1"/>
</dbReference>
<dbReference type="InterPro" id="IPR035919">
    <property type="entry name" value="EAL_sf"/>
</dbReference>
<evidence type="ECO:0000259" key="2">
    <source>
        <dbReference type="PROSITE" id="PS50883"/>
    </source>
</evidence>
<organism evidence="4 5">
    <name type="scientific">Isoalcanivorax beigongshangi</name>
    <dbReference type="NCBI Taxonomy" id="3238810"/>
    <lineage>
        <taxon>Bacteria</taxon>
        <taxon>Pseudomonadati</taxon>
        <taxon>Pseudomonadota</taxon>
        <taxon>Gammaproteobacteria</taxon>
        <taxon>Oceanospirillales</taxon>
        <taxon>Alcanivoracaceae</taxon>
        <taxon>Isoalcanivorax</taxon>
    </lineage>
</organism>
<feature type="coiled-coil region" evidence="1">
    <location>
        <begin position="124"/>
        <end position="153"/>
    </location>
</feature>
<dbReference type="EMBL" id="JBGCUO010000001">
    <property type="protein sequence ID" value="MEY1660972.1"/>
    <property type="molecule type" value="Genomic_DNA"/>
</dbReference>
<dbReference type="InterPro" id="IPR043128">
    <property type="entry name" value="Rev_trsase/Diguanyl_cyclase"/>
</dbReference>
<dbReference type="SMART" id="SM00052">
    <property type="entry name" value="EAL"/>
    <property type="match status" value="1"/>
</dbReference>
<dbReference type="InterPro" id="IPR000160">
    <property type="entry name" value="GGDEF_dom"/>
</dbReference>
<dbReference type="Gene3D" id="3.30.70.270">
    <property type="match status" value="1"/>
</dbReference>
<dbReference type="SUPFAM" id="SSF55785">
    <property type="entry name" value="PYP-like sensor domain (PAS domain)"/>
    <property type="match status" value="1"/>
</dbReference>
<evidence type="ECO:0000313" key="5">
    <source>
        <dbReference type="Proteomes" id="UP001562065"/>
    </source>
</evidence>
<protein>
    <submittedName>
        <fullName evidence="4">EAL domain-containing protein</fullName>
    </submittedName>
</protein>
<dbReference type="SUPFAM" id="SSF141868">
    <property type="entry name" value="EAL domain-like"/>
    <property type="match status" value="1"/>
</dbReference>
<evidence type="ECO:0000259" key="3">
    <source>
        <dbReference type="PROSITE" id="PS50887"/>
    </source>
</evidence>
<dbReference type="InterPro" id="IPR052155">
    <property type="entry name" value="Biofilm_reg_signaling"/>
</dbReference>
<feature type="domain" description="GGDEF" evidence="3">
    <location>
        <begin position="300"/>
        <end position="436"/>
    </location>
</feature>
<dbReference type="InterPro" id="IPR035965">
    <property type="entry name" value="PAS-like_dom_sf"/>
</dbReference>
<dbReference type="PANTHER" id="PTHR44757">
    <property type="entry name" value="DIGUANYLATE CYCLASE DGCP"/>
    <property type="match status" value="1"/>
</dbReference>
<dbReference type="Gene3D" id="3.30.450.20">
    <property type="entry name" value="PAS domain"/>
    <property type="match status" value="1"/>
</dbReference>
<dbReference type="PANTHER" id="PTHR44757:SF2">
    <property type="entry name" value="BIOFILM ARCHITECTURE MAINTENANCE PROTEIN MBAA"/>
    <property type="match status" value="1"/>
</dbReference>
<evidence type="ECO:0000313" key="4">
    <source>
        <dbReference type="EMBL" id="MEY1660972.1"/>
    </source>
</evidence>
<dbReference type="InterPro" id="IPR000014">
    <property type="entry name" value="PAS"/>
</dbReference>
<dbReference type="InterPro" id="IPR029787">
    <property type="entry name" value="Nucleotide_cyclase"/>
</dbReference>
<dbReference type="SUPFAM" id="SSF52172">
    <property type="entry name" value="CheY-like"/>
    <property type="match status" value="1"/>
</dbReference>
<proteinExistence type="predicted"/>
<dbReference type="PROSITE" id="PS50883">
    <property type="entry name" value="EAL"/>
    <property type="match status" value="1"/>
</dbReference>
<dbReference type="SUPFAM" id="SSF55073">
    <property type="entry name" value="Nucleotide cyclase"/>
    <property type="match status" value="1"/>
</dbReference>
<keyword evidence="1" id="KW-0175">Coiled coil</keyword>
<dbReference type="CDD" id="cd00130">
    <property type="entry name" value="PAS"/>
    <property type="match status" value="1"/>
</dbReference>
<name>A0ABV4AEV2_9GAMM</name>
<dbReference type="Gene3D" id="3.20.20.450">
    <property type="entry name" value="EAL domain"/>
    <property type="match status" value="1"/>
</dbReference>
<dbReference type="InterPro" id="IPR011006">
    <property type="entry name" value="CheY-like_superfamily"/>
</dbReference>
<evidence type="ECO:0000256" key="1">
    <source>
        <dbReference type="SAM" id="Coils"/>
    </source>
</evidence>
<dbReference type="SMART" id="SM00091">
    <property type="entry name" value="PAS"/>
    <property type="match status" value="1"/>
</dbReference>
<dbReference type="CDD" id="cd01948">
    <property type="entry name" value="EAL"/>
    <property type="match status" value="1"/>
</dbReference>
<dbReference type="Pfam" id="PF00563">
    <property type="entry name" value="EAL"/>
    <property type="match status" value="1"/>
</dbReference>
<dbReference type="PROSITE" id="PS50887">
    <property type="entry name" value="GGDEF"/>
    <property type="match status" value="1"/>
</dbReference>
<dbReference type="NCBIfam" id="TIGR00254">
    <property type="entry name" value="GGDEF"/>
    <property type="match status" value="1"/>
</dbReference>
<gene>
    <name evidence="4" type="ORF">AB5I84_02290</name>
</gene>
<keyword evidence="5" id="KW-1185">Reference proteome</keyword>
<feature type="domain" description="EAL" evidence="2">
    <location>
        <begin position="445"/>
        <end position="689"/>
    </location>
</feature>
<dbReference type="CDD" id="cd01949">
    <property type="entry name" value="GGDEF"/>
    <property type="match status" value="1"/>
</dbReference>
<comment type="caution">
    <text evidence="4">The sequence shown here is derived from an EMBL/GenBank/DDBJ whole genome shotgun (WGS) entry which is preliminary data.</text>
</comment>